<gene>
    <name evidence="2" type="ORF">SAMN05444338_102256</name>
</gene>
<dbReference type="AlphaFoldDB" id="A0A1H2T4F5"/>
<dbReference type="EMBL" id="FNMV01000002">
    <property type="protein sequence ID" value="SDW38677.1"/>
    <property type="molecule type" value="Genomic_DNA"/>
</dbReference>
<sequence>MFMLGFILGVQLYLYIANSKGYSFILLIPSLPLFYFISKGLYKNGKMFFIDLKSIKEKA</sequence>
<keyword evidence="1" id="KW-1133">Transmembrane helix</keyword>
<keyword evidence="1" id="KW-0472">Membrane</keyword>
<name>A0A1H2T4F5_9FLAO</name>
<proteinExistence type="predicted"/>
<protein>
    <submittedName>
        <fullName evidence="2">Uncharacterized protein</fullName>
    </submittedName>
</protein>
<organism evidence="2 3">
    <name type="scientific">Flavobacterium degerlachei</name>
    <dbReference type="NCBI Taxonomy" id="229203"/>
    <lineage>
        <taxon>Bacteria</taxon>
        <taxon>Pseudomonadati</taxon>
        <taxon>Bacteroidota</taxon>
        <taxon>Flavobacteriia</taxon>
        <taxon>Flavobacteriales</taxon>
        <taxon>Flavobacteriaceae</taxon>
        <taxon>Flavobacterium</taxon>
    </lineage>
</organism>
<evidence type="ECO:0000256" key="1">
    <source>
        <dbReference type="SAM" id="Phobius"/>
    </source>
</evidence>
<accession>A0A1H2T4F5</accession>
<evidence type="ECO:0000313" key="3">
    <source>
        <dbReference type="Proteomes" id="UP000198569"/>
    </source>
</evidence>
<dbReference type="Proteomes" id="UP000198569">
    <property type="component" value="Unassembled WGS sequence"/>
</dbReference>
<feature type="transmembrane region" description="Helical" evidence="1">
    <location>
        <begin position="12"/>
        <end position="37"/>
    </location>
</feature>
<keyword evidence="3" id="KW-1185">Reference proteome</keyword>
<dbReference type="STRING" id="229203.SAMN05444338_102256"/>
<keyword evidence="1" id="KW-0812">Transmembrane</keyword>
<reference evidence="3" key="1">
    <citation type="submission" date="2016-10" db="EMBL/GenBank/DDBJ databases">
        <authorList>
            <person name="Varghese N."/>
            <person name="Submissions S."/>
        </authorList>
    </citation>
    <scope>NUCLEOTIDE SEQUENCE [LARGE SCALE GENOMIC DNA]</scope>
    <source>
        <strain evidence="3">DSM 15718</strain>
    </source>
</reference>
<evidence type="ECO:0000313" key="2">
    <source>
        <dbReference type="EMBL" id="SDW38677.1"/>
    </source>
</evidence>